<dbReference type="EMBL" id="MCRJ01000041">
    <property type="protein sequence ID" value="ODN70727.1"/>
    <property type="molecule type" value="Genomic_DNA"/>
</dbReference>
<dbReference type="Proteomes" id="UP000094622">
    <property type="component" value="Unassembled WGS sequence"/>
</dbReference>
<feature type="signal peptide" evidence="1">
    <location>
        <begin position="1"/>
        <end position="35"/>
    </location>
</feature>
<sequence>MASQPNVLNRFCRGAGTAVVAVALLAGATLGPAHAQQGPASVADLAEG</sequence>
<keyword evidence="1" id="KW-0732">Signal</keyword>
<name>A0A1E3H321_9HYPH</name>
<evidence type="ECO:0000256" key="1">
    <source>
        <dbReference type="SAM" id="SignalP"/>
    </source>
</evidence>
<proteinExistence type="predicted"/>
<keyword evidence="3" id="KW-1185">Reference proteome</keyword>
<protein>
    <submittedName>
        <fullName evidence="2">Uncharacterized protein</fullName>
    </submittedName>
</protein>
<evidence type="ECO:0000313" key="2">
    <source>
        <dbReference type="EMBL" id="ODN70727.1"/>
    </source>
</evidence>
<dbReference type="AlphaFoldDB" id="A0A1E3H321"/>
<accession>A0A1E3H321</accession>
<organism evidence="2 3">
    <name type="scientific">Methylobrevis pamukkalensis</name>
    <dbReference type="NCBI Taxonomy" id="1439726"/>
    <lineage>
        <taxon>Bacteria</taxon>
        <taxon>Pseudomonadati</taxon>
        <taxon>Pseudomonadota</taxon>
        <taxon>Alphaproteobacteria</taxon>
        <taxon>Hyphomicrobiales</taxon>
        <taxon>Pleomorphomonadaceae</taxon>
        <taxon>Methylobrevis</taxon>
    </lineage>
</organism>
<feature type="chain" id="PRO_5009128936" evidence="1">
    <location>
        <begin position="36"/>
        <end position="48"/>
    </location>
</feature>
<comment type="caution">
    <text evidence="2">The sequence shown here is derived from an EMBL/GenBank/DDBJ whole genome shotgun (WGS) entry which is preliminary data.</text>
</comment>
<evidence type="ECO:0000313" key="3">
    <source>
        <dbReference type="Proteomes" id="UP000094622"/>
    </source>
</evidence>
<reference evidence="2 3" key="1">
    <citation type="submission" date="2016-07" db="EMBL/GenBank/DDBJ databases">
        <title>Draft Genome Sequence of Methylobrevis pamukkalensis PK2.</title>
        <authorList>
            <person name="Vasilenko O.V."/>
            <person name="Doronina N.V."/>
            <person name="Shmareva M.N."/>
            <person name="Tarlachkov S.V."/>
            <person name="Mustakhimov I."/>
            <person name="Trotsenko Y.A."/>
        </authorList>
    </citation>
    <scope>NUCLEOTIDE SEQUENCE [LARGE SCALE GENOMIC DNA]</scope>
    <source>
        <strain evidence="2 3">PK2</strain>
    </source>
</reference>
<gene>
    <name evidence="2" type="ORF">A6302_01948</name>
</gene>